<keyword evidence="1" id="KW-0812">Transmembrane</keyword>
<name>A0ABV6KL63_9BACI</name>
<evidence type="ECO:0000313" key="2">
    <source>
        <dbReference type="EMBL" id="MFC0474034.1"/>
    </source>
</evidence>
<dbReference type="InterPro" id="IPR012505">
    <property type="entry name" value="YbbR"/>
</dbReference>
<evidence type="ECO:0000313" key="3">
    <source>
        <dbReference type="Proteomes" id="UP001589738"/>
    </source>
</evidence>
<dbReference type="PANTHER" id="PTHR37804">
    <property type="entry name" value="CDAA REGULATORY PROTEIN CDAR"/>
    <property type="match status" value="1"/>
</dbReference>
<proteinExistence type="predicted"/>
<reference evidence="2 3" key="1">
    <citation type="submission" date="2024-09" db="EMBL/GenBank/DDBJ databases">
        <authorList>
            <person name="Sun Q."/>
            <person name="Mori K."/>
        </authorList>
    </citation>
    <scope>NUCLEOTIDE SEQUENCE [LARGE SCALE GENOMIC DNA]</scope>
    <source>
        <strain evidence="2 3">CGMCC 1.9126</strain>
    </source>
</reference>
<keyword evidence="1" id="KW-0472">Membrane</keyword>
<dbReference type="InterPro" id="IPR053154">
    <property type="entry name" value="c-di-AMP_regulator"/>
</dbReference>
<dbReference type="Gene3D" id="2.170.120.40">
    <property type="entry name" value="YbbR-like domain"/>
    <property type="match status" value="2"/>
</dbReference>
<dbReference type="EMBL" id="JBHLUU010000010">
    <property type="protein sequence ID" value="MFC0474034.1"/>
    <property type="molecule type" value="Genomic_DNA"/>
</dbReference>
<protein>
    <submittedName>
        <fullName evidence="2">YbbR-like domain-containing protein</fullName>
    </submittedName>
</protein>
<gene>
    <name evidence="2" type="ORF">ACFFHF_01765</name>
</gene>
<evidence type="ECO:0000256" key="1">
    <source>
        <dbReference type="SAM" id="Phobius"/>
    </source>
</evidence>
<dbReference type="Pfam" id="PF07949">
    <property type="entry name" value="YbbR"/>
    <property type="match status" value="3"/>
</dbReference>
<dbReference type="RefSeq" id="WP_160549530.1">
    <property type="nucleotide sequence ID" value="NZ_JBHLUU010000010.1"/>
</dbReference>
<dbReference type="Gene3D" id="2.170.120.30">
    <property type="match status" value="2"/>
</dbReference>
<keyword evidence="3" id="KW-1185">Reference proteome</keyword>
<organism evidence="2 3">
    <name type="scientific">Robertmurraya beringensis</name>
    <dbReference type="NCBI Taxonomy" id="641660"/>
    <lineage>
        <taxon>Bacteria</taxon>
        <taxon>Bacillati</taxon>
        <taxon>Bacillota</taxon>
        <taxon>Bacilli</taxon>
        <taxon>Bacillales</taxon>
        <taxon>Bacillaceae</taxon>
        <taxon>Robertmurraya</taxon>
    </lineage>
</organism>
<keyword evidence="1" id="KW-1133">Transmembrane helix</keyword>
<dbReference type="Proteomes" id="UP001589738">
    <property type="component" value="Unassembled WGS sequence"/>
</dbReference>
<sequence length="411" mass="44964">MDNLIDKLIDNRWFIRVVALLLAFLLFVYVYDGEDLSINVPQDQETETITDVPVKSYYDTENLVVSGVPSTVTIKLSGPKNLLQQAKTSRSYEVYVDLSEAEIGTQRVPIEIRDVSDRLTVEIEPNYADVSIQEKVTQEFKVEPEYNSSLVADGYSAEQAIVKPNKVKITGAKDVIEKITYVKATIDLEGKIEDTVTKEAKILVLDQDLNKLDVILESDTVEVTIPVKASSKEVPIKIVERGTPPSGVTIESIDLAQSQATILANADILNKTESVRVEVDVSSINDDTTLTLPVIISEGIVSVDPETVEVTVKVSREEDITFSNIPIKANGLAADFDMSYNEPLDGTVSITATGESNIIGSLKESDFSVILNLAGLGEGEHTVDLNVTGPTNISWTINQKTAKISITEREA</sequence>
<feature type="transmembrane region" description="Helical" evidence="1">
    <location>
        <begin position="13"/>
        <end position="31"/>
    </location>
</feature>
<comment type="caution">
    <text evidence="2">The sequence shown here is derived from an EMBL/GenBank/DDBJ whole genome shotgun (WGS) entry which is preliminary data.</text>
</comment>
<accession>A0ABV6KL63</accession>
<dbReference type="PANTHER" id="PTHR37804:SF1">
    <property type="entry name" value="CDAA REGULATORY PROTEIN CDAR"/>
    <property type="match status" value="1"/>
</dbReference>